<dbReference type="InterPro" id="IPR019775">
    <property type="entry name" value="WD40_repeat_CS"/>
</dbReference>
<accession>A0A6G0X1U7</accession>
<dbReference type="InterPro" id="IPR015943">
    <property type="entry name" value="WD40/YVTN_repeat-like_dom_sf"/>
</dbReference>
<feature type="repeat" description="WD" evidence="3">
    <location>
        <begin position="645"/>
        <end position="677"/>
    </location>
</feature>
<dbReference type="InterPro" id="IPR011047">
    <property type="entry name" value="Quinoprotein_ADH-like_sf"/>
</dbReference>
<dbReference type="SMART" id="SM00320">
    <property type="entry name" value="WD40"/>
    <property type="match status" value="13"/>
</dbReference>
<name>A0A6G0X1U7_9STRA</name>
<reference evidence="4 5" key="1">
    <citation type="submission" date="2019-07" db="EMBL/GenBank/DDBJ databases">
        <title>Genomics analysis of Aphanomyces spp. identifies a new class of oomycete effector associated with host adaptation.</title>
        <authorList>
            <person name="Gaulin E."/>
        </authorList>
    </citation>
    <scope>NUCLEOTIDE SEQUENCE [LARGE SCALE GENOMIC DNA]</scope>
    <source>
        <strain evidence="4 5">ATCC 201684</strain>
    </source>
</reference>
<dbReference type="SUPFAM" id="SSF50998">
    <property type="entry name" value="Quinoprotein alcohol dehydrogenase-like"/>
    <property type="match status" value="1"/>
</dbReference>
<dbReference type="AlphaFoldDB" id="A0A6G0X1U7"/>
<evidence type="ECO:0000256" key="2">
    <source>
        <dbReference type="ARBA" id="ARBA00022737"/>
    </source>
</evidence>
<feature type="repeat" description="WD" evidence="3">
    <location>
        <begin position="112"/>
        <end position="143"/>
    </location>
</feature>
<feature type="repeat" description="WD" evidence="3">
    <location>
        <begin position="217"/>
        <end position="258"/>
    </location>
</feature>
<dbReference type="PANTHER" id="PTHR19848:SF8">
    <property type="entry name" value="F-BOX AND WD REPEAT DOMAIN CONTAINING 7"/>
    <property type="match status" value="1"/>
</dbReference>
<dbReference type="PRINTS" id="PR00320">
    <property type="entry name" value="GPROTEINBRPT"/>
</dbReference>
<dbReference type="PROSITE" id="PS50294">
    <property type="entry name" value="WD_REPEATS_REGION"/>
    <property type="match status" value="6"/>
</dbReference>
<proteinExistence type="predicted"/>
<evidence type="ECO:0000256" key="3">
    <source>
        <dbReference type="PROSITE-ProRule" id="PRU00221"/>
    </source>
</evidence>
<sequence length="774" mass="84561">MADLYLNDNSRVCVQPIQVVGVAKESALAWSSKGTRLAFVSGNNAIFVCRLDTNGTRGVVLEKVIPLFKKDVHAILFFQEDEDQLVVVGNEGINFVNITSGELVYRIRIAQENNHESDVTCACWMYGGLVLVTGSKDSNIKLWMRDATHSYEWTCVETITGHKAPLMALEFNLHTDSLFSSGRDSSIKHWNVRSLHPAAVAKRRDDGAIACPIISTMDGHQGDVIALTASSNGRYLFSGARDNSIKVWHVAQHREMRSIKGHAGDVRRMILMANEEYLYSASVDGTVRLVKLLALDHDEERILSAEDVERDREAADKLALEEILGLGNKAVKTEVAIGDPLASTKDEVLASINAHEQNVFRMEVNPVVPLMATSGPHEIHIWDISNLAKPVLVNEFIGHTGSVTRLMLVHNDEHLISSSADGRIHLYNVGSLHRESKLDIFGAVGAAVLSPDNRVLFCSGNDYDIRGYLTHDNVFVPQSAIELSGHCGKVYCLAISPDGSILVSGAHDYSICVWSLNQFSQTYQGANVPLLSGEDKTATLSPSKRLESPHEGHVFDLAFSWPSGNLPARLASCGNDHSIKIWRQHGKSISQVSHIRDAHPSVVSCLAWGRQASGNFLFSGGWDTSIKVWDLSNDSRAPTSPLGTLLGHKGRLTKLAASEDGSTLVSTSADGVAMLWQATAPFQLLCTYTGTDDGGISSLAMGRSIFATGYDDGMIKVWPLMNNAGDVDGDYEKLFVTREEMQRLSNLHAEKEKHLASMQRKKSAFAPPSGPSIL</sequence>
<feature type="repeat" description="WD" evidence="3">
    <location>
        <begin position="159"/>
        <end position="200"/>
    </location>
</feature>
<evidence type="ECO:0000313" key="5">
    <source>
        <dbReference type="Proteomes" id="UP000481153"/>
    </source>
</evidence>
<dbReference type="VEuPathDB" id="FungiDB:AeMF1_009558"/>
<dbReference type="Gene3D" id="2.130.10.10">
    <property type="entry name" value="YVTN repeat-like/Quinoprotein amine dehydrogenase"/>
    <property type="match status" value="5"/>
</dbReference>
<dbReference type="InterPro" id="IPR001680">
    <property type="entry name" value="WD40_rpt"/>
</dbReference>
<feature type="repeat" description="WD" evidence="3">
    <location>
        <begin position="483"/>
        <end position="524"/>
    </location>
</feature>
<dbReference type="InterPro" id="IPR020472">
    <property type="entry name" value="WD40_PAC1"/>
</dbReference>
<dbReference type="PROSITE" id="PS50082">
    <property type="entry name" value="WD_REPEATS_2"/>
    <property type="match status" value="7"/>
</dbReference>
<dbReference type="Pfam" id="PF00400">
    <property type="entry name" value="WD40"/>
    <property type="match status" value="10"/>
</dbReference>
<feature type="repeat" description="WD" evidence="3">
    <location>
        <begin position="596"/>
        <end position="639"/>
    </location>
</feature>
<keyword evidence="5" id="KW-1185">Reference proteome</keyword>
<dbReference type="PROSITE" id="PS00678">
    <property type="entry name" value="WD_REPEATS_1"/>
    <property type="match status" value="1"/>
</dbReference>
<dbReference type="EMBL" id="VJMJ01000119">
    <property type="protein sequence ID" value="KAF0733860.1"/>
    <property type="molecule type" value="Genomic_DNA"/>
</dbReference>
<dbReference type="CDD" id="cd00200">
    <property type="entry name" value="WD40"/>
    <property type="match status" value="1"/>
</dbReference>
<organism evidence="4 5">
    <name type="scientific">Aphanomyces euteiches</name>
    <dbReference type="NCBI Taxonomy" id="100861"/>
    <lineage>
        <taxon>Eukaryota</taxon>
        <taxon>Sar</taxon>
        <taxon>Stramenopiles</taxon>
        <taxon>Oomycota</taxon>
        <taxon>Saprolegniomycetes</taxon>
        <taxon>Saprolegniales</taxon>
        <taxon>Verrucalvaceae</taxon>
        <taxon>Aphanomyces</taxon>
    </lineage>
</organism>
<dbReference type="Proteomes" id="UP000481153">
    <property type="component" value="Unassembled WGS sequence"/>
</dbReference>
<keyword evidence="2" id="KW-0677">Repeat</keyword>
<dbReference type="PANTHER" id="PTHR19848">
    <property type="entry name" value="WD40 REPEAT PROTEIN"/>
    <property type="match status" value="1"/>
</dbReference>
<gene>
    <name evidence="4" type="ORF">Ae201684_009418</name>
</gene>
<comment type="caution">
    <text evidence="4">The sequence shown here is derived from an EMBL/GenBank/DDBJ whole genome shotgun (WGS) entry which is preliminary data.</text>
</comment>
<feature type="repeat" description="WD" evidence="3">
    <location>
        <begin position="396"/>
        <end position="429"/>
    </location>
</feature>
<protein>
    <submittedName>
        <fullName evidence="4">Uncharacterized protein</fullName>
    </submittedName>
</protein>
<keyword evidence="1 3" id="KW-0853">WD repeat</keyword>
<evidence type="ECO:0000256" key="1">
    <source>
        <dbReference type="ARBA" id="ARBA00022574"/>
    </source>
</evidence>
<evidence type="ECO:0000313" key="4">
    <source>
        <dbReference type="EMBL" id="KAF0733860.1"/>
    </source>
</evidence>